<evidence type="ECO:0000313" key="2">
    <source>
        <dbReference type="EMBL" id="GAA4895747.1"/>
    </source>
</evidence>
<proteinExistence type="predicted"/>
<sequence>MKVLVKLFYLSFFAFSLAITSCTVEEDILTDDSINPILIDPSDQDASPPLDPNN</sequence>
<accession>A0ABP9F9E3</accession>
<organism evidence="2 3">
    <name type="scientific">Flaviramulus aquimarinus</name>
    <dbReference type="NCBI Taxonomy" id="1170456"/>
    <lineage>
        <taxon>Bacteria</taxon>
        <taxon>Pseudomonadati</taxon>
        <taxon>Bacteroidota</taxon>
        <taxon>Flavobacteriia</taxon>
        <taxon>Flavobacteriales</taxon>
        <taxon>Flavobacteriaceae</taxon>
        <taxon>Flaviramulus</taxon>
    </lineage>
</organism>
<protein>
    <recommendedName>
        <fullName evidence="4">Secreted protein</fullName>
    </recommendedName>
</protein>
<evidence type="ECO:0000256" key="1">
    <source>
        <dbReference type="SAM" id="SignalP"/>
    </source>
</evidence>
<gene>
    <name evidence="2" type="ORF">GCM10023311_20620</name>
</gene>
<evidence type="ECO:0000313" key="3">
    <source>
        <dbReference type="Proteomes" id="UP001500433"/>
    </source>
</evidence>
<keyword evidence="1" id="KW-0732">Signal</keyword>
<dbReference type="EMBL" id="BAABJH010000002">
    <property type="protein sequence ID" value="GAA4895747.1"/>
    <property type="molecule type" value="Genomic_DNA"/>
</dbReference>
<keyword evidence="3" id="KW-1185">Reference proteome</keyword>
<feature type="chain" id="PRO_5045710601" description="Secreted protein" evidence="1">
    <location>
        <begin position="19"/>
        <end position="54"/>
    </location>
</feature>
<dbReference type="PROSITE" id="PS51257">
    <property type="entry name" value="PROKAR_LIPOPROTEIN"/>
    <property type="match status" value="1"/>
</dbReference>
<dbReference type="Proteomes" id="UP001500433">
    <property type="component" value="Unassembled WGS sequence"/>
</dbReference>
<name>A0ABP9F9E3_9FLAO</name>
<evidence type="ECO:0008006" key="4">
    <source>
        <dbReference type="Google" id="ProtNLM"/>
    </source>
</evidence>
<dbReference type="RefSeq" id="WP_345274063.1">
    <property type="nucleotide sequence ID" value="NZ_BAABJH010000002.1"/>
</dbReference>
<reference evidence="3" key="1">
    <citation type="journal article" date="2019" name="Int. J. Syst. Evol. Microbiol.">
        <title>The Global Catalogue of Microorganisms (GCM) 10K type strain sequencing project: providing services to taxonomists for standard genome sequencing and annotation.</title>
        <authorList>
            <consortium name="The Broad Institute Genomics Platform"/>
            <consortium name="The Broad Institute Genome Sequencing Center for Infectious Disease"/>
            <person name="Wu L."/>
            <person name="Ma J."/>
        </authorList>
    </citation>
    <scope>NUCLEOTIDE SEQUENCE [LARGE SCALE GENOMIC DNA]</scope>
    <source>
        <strain evidence="3">JCM 18274</strain>
    </source>
</reference>
<feature type="signal peptide" evidence="1">
    <location>
        <begin position="1"/>
        <end position="18"/>
    </location>
</feature>
<comment type="caution">
    <text evidence="2">The sequence shown here is derived from an EMBL/GenBank/DDBJ whole genome shotgun (WGS) entry which is preliminary data.</text>
</comment>